<dbReference type="SUPFAM" id="SSF88723">
    <property type="entry name" value="PIN domain-like"/>
    <property type="match status" value="1"/>
</dbReference>
<dbReference type="InterPro" id="IPR002850">
    <property type="entry name" value="PIN_toxin-like"/>
</dbReference>
<feature type="domain" description="PIN" evidence="1">
    <location>
        <begin position="1"/>
        <end position="115"/>
    </location>
</feature>
<dbReference type="NCBIfam" id="TIGR00305">
    <property type="entry name" value="putative toxin-antitoxin system toxin component, PIN family"/>
    <property type="match status" value="1"/>
</dbReference>
<evidence type="ECO:0000313" key="3">
    <source>
        <dbReference type="Proteomes" id="UP000176609"/>
    </source>
</evidence>
<dbReference type="PANTHER" id="PTHR34610">
    <property type="entry name" value="SSL7007 PROTEIN"/>
    <property type="match status" value="1"/>
</dbReference>
<dbReference type="SMART" id="SM00670">
    <property type="entry name" value="PINc"/>
    <property type="match status" value="1"/>
</dbReference>
<organism evidence="2 3">
    <name type="scientific">Candidatus Gottesmanbacteria bacterium RIFCSPLOWO2_01_FULL_39_12b</name>
    <dbReference type="NCBI Taxonomy" id="1798388"/>
    <lineage>
        <taxon>Bacteria</taxon>
        <taxon>Candidatus Gottesmaniibacteriota</taxon>
    </lineage>
</organism>
<name>A0A1F6AM67_9BACT</name>
<sequence length="137" mass="15525">MKVVFDANIYLSFLLTRGETITTIFRSWLDGVFDVYASPEIISEVRAASNYPKLQKRITQKDKEVISALFHYQVERVYPTKTVSFPKDPDDAIYLAAASACDADYLVTGDTKHLLPLKKFGRTKIVTPAEFKQIVSK</sequence>
<dbReference type="InterPro" id="IPR002716">
    <property type="entry name" value="PIN_dom"/>
</dbReference>
<protein>
    <submittedName>
        <fullName evidence="2">Putative toxin-antitoxin system toxin component, PIN family</fullName>
    </submittedName>
</protein>
<reference evidence="2 3" key="1">
    <citation type="journal article" date="2016" name="Nat. Commun.">
        <title>Thousands of microbial genomes shed light on interconnected biogeochemical processes in an aquifer system.</title>
        <authorList>
            <person name="Anantharaman K."/>
            <person name="Brown C.T."/>
            <person name="Hug L.A."/>
            <person name="Sharon I."/>
            <person name="Castelle C.J."/>
            <person name="Probst A.J."/>
            <person name="Thomas B.C."/>
            <person name="Singh A."/>
            <person name="Wilkins M.J."/>
            <person name="Karaoz U."/>
            <person name="Brodie E.L."/>
            <person name="Williams K.H."/>
            <person name="Hubbard S.S."/>
            <person name="Banfield J.F."/>
        </authorList>
    </citation>
    <scope>NUCLEOTIDE SEQUENCE [LARGE SCALE GENOMIC DNA]</scope>
</reference>
<proteinExistence type="predicted"/>
<evidence type="ECO:0000259" key="1">
    <source>
        <dbReference type="SMART" id="SM00670"/>
    </source>
</evidence>
<evidence type="ECO:0000313" key="2">
    <source>
        <dbReference type="EMBL" id="OGG25781.1"/>
    </source>
</evidence>
<dbReference type="Pfam" id="PF13470">
    <property type="entry name" value="PIN_3"/>
    <property type="match status" value="1"/>
</dbReference>
<dbReference type="AlphaFoldDB" id="A0A1F6AM67"/>
<dbReference type="PANTHER" id="PTHR34610:SF4">
    <property type="entry name" value="SLL8027 PROTEIN"/>
    <property type="match status" value="1"/>
</dbReference>
<dbReference type="InterPro" id="IPR029060">
    <property type="entry name" value="PIN-like_dom_sf"/>
</dbReference>
<dbReference type="EMBL" id="MFJR01000015">
    <property type="protein sequence ID" value="OGG25781.1"/>
    <property type="molecule type" value="Genomic_DNA"/>
</dbReference>
<accession>A0A1F6AM67</accession>
<gene>
    <name evidence="2" type="ORF">A2960_05475</name>
</gene>
<comment type="caution">
    <text evidence="2">The sequence shown here is derived from an EMBL/GenBank/DDBJ whole genome shotgun (WGS) entry which is preliminary data.</text>
</comment>
<dbReference type="Proteomes" id="UP000176609">
    <property type="component" value="Unassembled WGS sequence"/>
</dbReference>